<keyword evidence="2" id="KW-0963">Cytoplasm</keyword>
<evidence type="ECO:0000313" key="18">
    <source>
        <dbReference type="Proteomes" id="UP000663873"/>
    </source>
</evidence>
<dbReference type="Proteomes" id="UP000663872">
    <property type="component" value="Unassembled WGS sequence"/>
</dbReference>
<dbReference type="Proteomes" id="UP000663862">
    <property type="component" value="Unassembled WGS sequence"/>
</dbReference>
<evidence type="ECO:0000256" key="6">
    <source>
        <dbReference type="ARBA" id="ARBA00023306"/>
    </source>
</evidence>
<keyword evidence="8" id="KW-0175">Coiled coil</keyword>
<feature type="region of interest" description="Disordered" evidence="9">
    <location>
        <begin position="1"/>
        <end position="21"/>
    </location>
</feature>
<keyword evidence="4 7" id="KW-0547">Nucleotide-binding</keyword>
<dbReference type="Pfam" id="PF00735">
    <property type="entry name" value="Septin"/>
    <property type="match status" value="1"/>
</dbReference>
<evidence type="ECO:0000256" key="4">
    <source>
        <dbReference type="ARBA" id="ARBA00022741"/>
    </source>
</evidence>
<reference evidence="15" key="1">
    <citation type="submission" date="2021-02" db="EMBL/GenBank/DDBJ databases">
        <authorList>
            <person name="Nowell W R."/>
        </authorList>
    </citation>
    <scope>NUCLEOTIDE SEQUENCE</scope>
</reference>
<comment type="caution">
    <text evidence="15">The sequence shown here is derived from an EMBL/GenBank/DDBJ whole genome shotgun (WGS) entry which is preliminary data.</text>
</comment>
<dbReference type="EMBL" id="CAJNYD010002538">
    <property type="protein sequence ID" value="CAF3425499.1"/>
    <property type="molecule type" value="Genomic_DNA"/>
</dbReference>
<keyword evidence="3" id="KW-0132">Cell division</keyword>
<dbReference type="EMBL" id="CAJNYT010000422">
    <property type="protein sequence ID" value="CAF3348282.1"/>
    <property type="molecule type" value="Genomic_DNA"/>
</dbReference>
<dbReference type="GO" id="GO:0005525">
    <property type="term" value="F:GTP binding"/>
    <property type="evidence" value="ECO:0007669"/>
    <property type="project" value="UniProtKB-KW"/>
</dbReference>
<dbReference type="Proteomes" id="UP000663873">
    <property type="component" value="Unassembled WGS sequence"/>
</dbReference>
<dbReference type="PANTHER" id="PTHR18884">
    <property type="entry name" value="SEPTIN"/>
    <property type="match status" value="1"/>
</dbReference>
<dbReference type="Proteomes" id="UP000663851">
    <property type="component" value="Unassembled WGS sequence"/>
</dbReference>
<evidence type="ECO:0000313" key="16">
    <source>
        <dbReference type="EMBL" id="CAF4812342.1"/>
    </source>
</evidence>
<evidence type="ECO:0000313" key="17">
    <source>
        <dbReference type="Proteomes" id="UP000663862"/>
    </source>
</evidence>
<evidence type="ECO:0000256" key="8">
    <source>
        <dbReference type="SAM" id="Coils"/>
    </source>
</evidence>
<protein>
    <recommendedName>
        <fullName evidence="10">Septin-type G domain-containing protein</fullName>
    </recommendedName>
</protein>
<evidence type="ECO:0000256" key="9">
    <source>
        <dbReference type="SAM" id="MobiDB-lite"/>
    </source>
</evidence>
<sequence>MSTTASSRSQQKDTNGNQYASSEATSSFVGFANLPNQVHRKIAKRGFEFTLMVVGESGLGKATLINSLFLTDLYPERHIPTAQEKIHQGVKIEASTVEIEERGVKVRLTVVDTPGYGDSINTTDCYKSIINYIDNQFERYLNDESGLNRRNISDNRVHCLFYFISSFTRGLKPLDIECMKQLHHKVNIVPIIAKADALTPDELSQMKQNILEQIRDHHIQIYQIPECDSDEDEEFKEQNRKLKNAVPFAVISSAQTLEVKGKKVRGRMYPWGLVEVENADHCDFIKLRTMLITHMQDLQEVTHEIHYENYRSEKLQPKNKQLRTNDTDVDEQQKKLIKEKDDELRRMQDMLTKMQGQLAEKQQLATPTLTAICWTSTNLVLSWTSNIYRSIQLYELGYMLMNDRIKYLLYKRARRNMQIDQQHPIQQGLLFFSRPDFSDEVNVHHDILRSHSTC</sequence>
<dbReference type="InterPro" id="IPR016491">
    <property type="entry name" value="Septin"/>
</dbReference>
<dbReference type="SUPFAM" id="SSF52540">
    <property type="entry name" value="P-loop containing nucleoside triphosphate hydrolases"/>
    <property type="match status" value="1"/>
</dbReference>
<feature type="coiled-coil region" evidence="8">
    <location>
        <begin position="337"/>
        <end position="364"/>
    </location>
</feature>
<dbReference type="GO" id="GO:0051301">
    <property type="term" value="P:cell division"/>
    <property type="evidence" value="ECO:0007669"/>
    <property type="project" value="UniProtKB-KW"/>
</dbReference>
<dbReference type="EMBL" id="CAJOBR010005268">
    <property type="protein sequence ID" value="CAF4812342.1"/>
    <property type="molecule type" value="Genomic_DNA"/>
</dbReference>
<evidence type="ECO:0000313" key="14">
    <source>
        <dbReference type="EMBL" id="CAF4296815.1"/>
    </source>
</evidence>
<dbReference type="Gene3D" id="3.40.50.300">
    <property type="entry name" value="P-loop containing nucleotide triphosphate hydrolases"/>
    <property type="match status" value="1"/>
</dbReference>
<dbReference type="InterPro" id="IPR030379">
    <property type="entry name" value="G_SEPTIN_dom"/>
</dbReference>
<dbReference type="GO" id="GO:0005737">
    <property type="term" value="C:cytoplasm"/>
    <property type="evidence" value="ECO:0007669"/>
    <property type="project" value="UniProtKB-SubCell"/>
</dbReference>
<evidence type="ECO:0000256" key="7">
    <source>
        <dbReference type="RuleBase" id="RU004560"/>
    </source>
</evidence>
<name>A0A820NUC3_9BILA</name>
<dbReference type="PROSITE" id="PS51719">
    <property type="entry name" value="G_SEPTIN"/>
    <property type="match status" value="1"/>
</dbReference>
<keyword evidence="5 7" id="KW-0342">GTP-binding</keyword>
<feature type="domain" description="Septin-type G" evidence="10">
    <location>
        <begin position="45"/>
        <end position="317"/>
    </location>
</feature>
<evidence type="ECO:0000313" key="15">
    <source>
        <dbReference type="EMBL" id="CAF4393113.1"/>
    </source>
</evidence>
<evidence type="ECO:0000256" key="2">
    <source>
        <dbReference type="ARBA" id="ARBA00022490"/>
    </source>
</evidence>
<evidence type="ECO:0000313" key="12">
    <source>
        <dbReference type="EMBL" id="CAF3425499.1"/>
    </source>
</evidence>
<accession>A0A820NUC3</accession>
<comment type="similarity">
    <text evidence="7">Belongs to the TRAFAC class TrmE-Era-EngA-EngB-Septin-like GTPase superfamily. Septin GTPase family.</text>
</comment>
<evidence type="ECO:0000259" key="10">
    <source>
        <dbReference type="PROSITE" id="PS51719"/>
    </source>
</evidence>
<evidence type="ECO:0000256" key="5">
    <source>
        <dbReference type="ARBA" id="ARBA00023134"/>
    </source>
</evidence>
<dbReference type="CDD" id="cd01850">
    <property type="entry name" value="CDC_Septin"/>
    <property type="match status" value="1"/>
</dbReference>
<dbReference type="EMBL" id="CAJOBQ010000627">
    <property type="protein sequence ID" value="CAF4393113.1"/>
    <property type="molecule type" value="Genomic_DNA"/>
</dbReference>
<gene>
    <name evidence="11" type="ORF">GRG538_LOCUS5276</name>
    <name evidence="13" type="ORF">HFQ381_LOCUS10497</name>
    <name evidence="12" type="ORF">LUA448_LOCUS19854</name>
    <name evidence="16" type="ORF">QYT958_LOCUS24549</name>
    <name evidence="15" type="ORF">TSG867_LOCUS12428</name>
    <name evidence="14" type="ORF">UJA718_LOCUS12376</name>
</gene>
<dbReference type="AlphaFoldDB" id="A0A820NUC3"/>
<dbReference type="Proteomes" id="UP000663833">
    <property type="component" value="Unassembled WGS sequence"/>
</dbReference>
<comment type="subcellular location">
    <subcellularLocation>
        <location evidence="1">Cytoplasm</location>
    </subcellularLocation>
</comment>
<proteinExistence type="inferred from homology"/>
<evidence type="ECO:0000256" key="3">
    <source>
        <dbReference type="ARBA" id="ARBA00022618"/>
    </source>
</evidence>
<dbReference type="EMBL" id="CAJOBO010000580">
    <property type="protein sequence ID" value="CAF4251750.1"/>
    <property type="molecule type" value="Genomic_DNA"/>
</dbReference>
<evidence type="ECO:0000256" key="1">
    <source>
        <dbReference type="ARBA" id="ARBA00004496"/>
    </source>
</evidence>
<keyword evidence="18" id="KW-1185">Reference proteome</keyword>
<evidence type="ECO:0000313" key="11">
    <source>
        <dbReference type="EMBL" id="CAF3348282.1"/>
    </source>
</evidence>
<dbReference type="Proteomes" id="UP000663848">
    <property type="component" value="Unassembled WGS sequence"/>
</dbReference>
<keyword evidence="6" id="KW-0131">Cell cycle</keyword>
<organism evidence="15 17">
    <name type="scientific">Rotaria socialis</name>
    <dbReference type="NCBI Taxonomy" id="392032"/>
    <lineage>
        <taxon>Eukaryota</taxon>
        <taxon>Metazoa</taxon>
        <taxon>Spiralia</taxon>
        <taxon>Gnathifera</taxon>
        <taxon>Rotifera</taxon>
        <taxon>Eurotatoria</taxon>
        <taxon>Bdelloidea</taxon>
        <taxon>Philodinida</taxon>
        <taxon>Philodinidae</taxon>
        <taxon>Rotaria</taxon>
    </lineage>
</organism>
<dbReference type="FunFam" id="3.40.50.300:FF:000064">
    <property type="entry name" value="Septin 4"/>
    <property type="match status" value="1"/>
</dbReference>
<dbReference type="InterPro" id="IPR027417">
    <property type="entry name" value="P-loop_NTPase"/>
</dbReference>
<evidence type="ECO:0000313" key="13">
    <source>
        <dbReference type="EMBL" id="CAF4251750.1"/>
    </source>
</evidence>
<dbReference type="EMBL" id="CAJOBP010001599">
    <property type="protein sequence ID" value="CAF4296815.1"/>
    <property type="molecule type" value="Genomic_DNA"/>
</dbReference>